<dbReference type="Pfam" id="PF00005">
    <property type="entry name" value="ABC_tran"/>
    <property type="match status" value="1"/>
</dbReference>
<reference evidence="5 6" key="1">
    <citation type="journal article" date="2018" name="Int. J. Syst. Evol. Microbiol.">
        <title>Bifidobacterium catulorum sp. nov., a novel taxon from the faeces of the baby common marmoset (Callithrix jacchus).</title>
        <authorList>
            <person name="Modesto M."/>
            <person name="Michelini S."/>
            <person name="Oki K."/>
            <person name="Biavati B."/>
            <person name="Watanabe K."/>
            <person name="Mattarelli P."/>
        </authorList>
    </citation>
    <scope>NUCLEOTIDE SEQUENCE [LARGE SCALE GENOMIC DNA]</scope>
    <source>
        <strain evidence="5 6">MRM 8.19</strain>
    </source>
</reference>
<evidence type="ECO:0000313" key="6">
    <source>
        <dbReference type="Proteomes" id="UP000245753"/>
    </source>
</evidence>
<dbReference type="SUPFAM" id="SSF52540">
    <property type="entry name" value="P-loop containing nucleoside triphosphate hydrolases"/>
    <property type="match status" value="1"/>
</dbReference>
<protein>
    <submittedName>
        <fullName evidence="5">ABC transporter ATP-binding protein</fullName>
    </submittedName>
</protein>
<keyword evidence="1" id="KW-0813">Transport</keyword>
<organism evidence="5 6">
    <name type="scientific">Bifidobacterium catulorum</name>
    <dbReference type="NCBI Taxonomy" id="1630173"/>
    <lineage>
        <taxon>Bacteria</taxon>
        <taxon>Bacillati</taxon>
        <taxon>Actinomycetota</taxon>
        <taxon>Actinomycetes</taxon>
        <taxon>Bifidobacteriales</taxon>
        <taxon>Bifidobacteriaceae</taxon>
        <taxon>Bifidobacterium</taxon>
    </lineage>
</organism>
<keyword evidence="3 5" id="KW-0067">ATP-binding</keyword>
<dbReference type="CDD" id="cd03293">
    <property type="entry name" value="ABC_NrtD_SsuB_transporters"/>
    <property type="match status" value="1"/>
</dbReference>
<keyword evidence="2" id="KW-0547">Nucleotide-binding</keyword>
<dbReference type="PANTHER" id="PTHR42788:SF13">
    <property type="entry name" value="ALIPHATIC SULFONATES IMPORT ATP-BINDING PROTEIN SSUB"/>
    <property type="match status" value="1"/>
</dbReference>
<accession>A0A2U2MQK6</accession>
<evidence type="ECO:0000256" key="3">
    <source>
        <dbReference type="ARBA" id="ARBA00022840"/>
    </source>
</evidence>
<dbReference type="Proteomes" id="UP000245753">
    <property type="component" value="Unassembled WGS sequence"/>
</dbReference>
<dbReference type="InterPro" id="IPR017871">
    <property type="entry name" value="ABC_transporter-like_CS"/>
</dbReference>
<evidence type="ECO:0000256" key="2">
    <source>
        <dbReference type="ARBA" id="ARBA00022741"/>
    </source>
</evidence>
<dbReference type="PROSITE" id="PS00211">
    <property type="entry name" value="ABC_TRANSPORTER_1"/>
    <property type="match status" value="1"/>
</dbReference>
<feature type="domain" description="ABC transporter" evidence="4">
    <location>
        <begin position="14"/>
        <end position="242"/>
    </location>
</feature>
<dbReference type="RefSeq" id="WP_109137969.1">
    <property type="nucleotide sequence ID" value="NZ_QFFN01000034.1"/>
</dbReference>
<evidence type="ECO:0000313" key="5">
    <source>
        <dbReference type="EMBL" id="PWG59155.1"/>
    </source>
</evidence>
<dbReference type="GO" id="GO:0005524">
    <property type="term" value="F:ATP binding"/>
    <property type="evidence" value="ECO:0007669"/>
    <property type="project" value="UniProtKB-KW"/>
</dbReference>
<dbReference type="EMBL" id="QFFN01000034">
    <property type="protein sequence ID" value="PWG59155.1"/>
    <property type="molecule type" value="Genomic_DNA"/>
</dbReference>
<keyword evidence="6" id="KW-1185">Reference proteome</keyword>
<evidence type="ECO:0000259" key="4">
    <source>
        <dbReference type="PROSITE" id="PS50893"/>
    </source>
</evidence>
<dbReference type="InterPro" id="IPR003439">
    <property type="entry name" value="ABC_transporter-like_ATP-bd"/>
</dbReference>
<dbReference type="PANTHER" id="PTHR42788">
    <property type="entry name" value="TAURINE IMPORT ATP-BINDING PROTEIN-RELATED"/>
    <property type="match status" value="1"/>
</dbReference>
<dbReference type="SMART" id="SM00382">
    <property type="entry name" value="AAA"/>
    <property type="match status" value="1"/>
</dbReference>
<dbReference type="OrthoDB" id="8773773at2"/>
<dbReference type="InterPro" id="IPR050166">
    <property type="entry name" value="ABC_transporter_ATP-bind"/>
</dbReference>
<name>A0A2U2MQK6_9BIFI</name>
<sequence length="259" mass="28836">MNDGIHGDASDDIIDIRHLTKVFPSEHGPVEALHDVSITLPRGGFTSIIGPSGCGKSTLLRIIGGLDTEYDGTALMDGRPIDGPGRDKGFVFQDHRLLPWFSVRENIRFALPDSRKHDDDLIQENIDLVGLNGFEDALPKQLSGGMSQRVAIARALANRPKILLLDEPFGALDAITKIKLQDQLLRIWQSEGITMVIVTHDIDEAVYLGQTVVVMKPHPGEIKRVEHVDLGTPRSRVGERFNRAKDLIYREFFERDTNS</sequence>
<comment type="caution">
    <text evidence="5">The sequence shown here is derived from an EMBL/GenBank/DDBJ whole genome shotgun (WGS) entry which is preliminary data.</text>
</comment>
<evidence type="ECO:0000256" key="1">
    <source>
        <dbReference type="ARBA" id="ARBA00022448"/>
    </source>
</evidence>
<proteinExistence type="predicted"/>
<dbReference type="GO" id="GO:0016887">
    <property type="term" value="F:ATP hydrolysis activity"/>
    <property type="evidence" value="ECO:0007669"/>
    <property type="project" value="InterPro"/>
</dbReference>
<dbReference type="InterPro" id="IPR003593">
    <property type="entry name" value="AAA+_ATPase"/>
</dbReference>
<dbReference type="Gene3D" id="3.40.50.300">
    <property type="entry name" value="P-loop containing nucleotide triphosphate hydrolases"/>
    <property type="match status" value="1"/>
</dbReference>
<dbReference type="InterPro" id="IPR027417">
    <property type="entry name" value="P-loop_NTPase"/>
</dbReference>
<dbReference type="AlphaFoldDB" id="A0A2U2MQK6"/>
<dbReference type="PROSITE" id="PS50893">
    <property type="entry name" value="ABC_TRANSPORTER_2"/>
    <property type="match status" value="1"/>
</dbReference>
<gene>
    <name evidence="5" type="ORF">DF200_09155</name>
</gene>